<dbReference type="RefSeq" id="WP_062761744.1">
    <property type="nucleotide sequence ID" value="NZ_CP121045.1"/>
</dbReference>
<feature type="domain" description="Phage tail collar" evidence="1">
    <location>
        <begin position="7"/>
        <end position="63"/>
    </location>
</feature>
<evidence type="ECO:0000259" key="1">
    <source>
        <dbReference type="Pfam" id="PF07484"/>
    </source>
</evidence>
<evidence type="ECO:0000313" key="3">
    <source>
        <dbReference type="Proteomes" id="UP000075787"/>
    </source>
</evidence>
<dbReference type="OrthoDB" id="9810174at2"/>
<dbReference type="InterPro" id="IPR037053">
    <property type="entry name" value="Phage_tail_collar_dom_sf"/>
</dbReference>
<dbReference type="Pfam" id="PF07484">
    <property type="entry name" value="Collar"/>
    <property type="match status" value="1"/>
</dbReference>
<organism evidence="2 3">
    <name type="scientific">Tistrella mobilis</name>
    <dbReference type="NCBI Taxonomy" id="171437"/>
    <lineage>
        <taxon>Bacteria</taxon>
        <taxon>Pseudomonadati</taxon>
        <taxon>Pseudomonadota</taxon>
        <taxon>Alphaproteobacteria</taxon>
        <taxon>Geminicoccales</taxon>
        <taxon>Geminicoccaceae</taxon>
        <taxon>Tistrella</taxon>
    </lineage>
</organism>
<dbReference type="Proteomes" id="UP000075787">
    <property type="component" value="Unassembled WGS sequence"/>
</dbReference>
<proteinExistence type="predicted"/>
<dbReference type="AlphaFoldDB" id="A0A162LTR6"/>
<reference evidence="2 3" key="1">
    <citation type="submission" date="2015-12" db="EMBL/GenBank/DDBJ databases">
        <title>Genome sequence of Tistrella mobilis MCCC 1A02139.</title>
        <authorList>
            <person name="Lu L."/>
            <person name="Lai Q."/>
            <person name="Shao Z."/>
            <person name="Qian P."/>
        </authorList>
    </citation>
    <scope>NUCLEOTIDE SEQUENCE [LARGE SCALE GENOMIC DNA]</scope>
    <source>
        <strain evidence="2 3">MCCC 1A02139</strain>
    </source>
</reference>
<protein>
    <recommendedName>
        <fullName evidence="1">Phage tail collar domain-containing protein</fullName>
    </recommendedName>
</protein>
<name>A0A162LTR6_9PROT</name>
<sequence>MADPFYGEIRAFTFAFSPANWAYCAGQEVQIQQYQALAAVIGTMYGGNLSQNKFNLPNLQGQVAVGSGTGVGLTPRTVAQQIGTETVTLAISQIPPHTHTAQALNEAVLTDATLTPSSTTMLGRAVGAAAYALYPNPLPSPSPVVMMDVRSLAQVGSYQAHENRQPALTLNFCICVYDGYFPVRPS</sequence>
<accession>A0A162LTR6</accession>
<comment type="caution">
    <text evidence="2">The sequence shown here is derived from an EMBL/GenBank/DDBJ whole genome shotgun (WGS) entry which is preliminary data.</text>
</comment>
<dbReference type="EMBL" id="LPZR01000034">
    <property type="protein sequence ID" value="KYO57039.1"/>
    <property type="molecule type" value="Genomic_DNA"/>
</dbReference>
<gene>
    <name evidence="2" type="ORF">AUP44_21405</name>
</gene>
<dbReference type="InterPro" id="IPR011083">
    <property type="entry name" value="Phage_tail_collar_dom"/>
</dbReference>
<dbReference type="Gene3D" id="3.90.1340.10">
    <property type="entry name" value="Phage tail collar domain"/>
    <property type="match status" value="1"/>
</dbReference>
<evidence type="ECO:0000313" key="2">
    <source>
        <dbReference type="EMBL" id="KYO57039.1"/>
    </source>
</evidence>
<dbReference type="GeneID" id="97240030"/>
<dbReference type="SUPFAM" id="SSF88874">
    <property type="entry name" value="Receptor-binding domain of short tail fibre protein gp12"/>
    <property type="match status" value="1"/>
</dbReference>